<keyword evidence="2" id="KW-1003">Cell membrane</keyword>
<dbReference type="GO" id="GO:0022857">
    <property type="term" value="F:transmembrane transporter activity"/>
    <property type="evidence" value="ECO:0007669"/>
    <property type="project" value="InterPro"/>
</dbReference>
<dbReference type="Pfam" id="PF00893">
    <property type="entry name" value="Multi_Drug_Res"/>
    <property type="match status" value="1"/>
</dbReference>
<comment type="subcellular location">
    <subcellularLocation>
        <location evidence="1 6">Cell membrane</location>
        <topology evidence="1 6">Multi-pass membrane protein</topology>
    </subcellularLocation>
</comment>
<evidence type="ECO:0000256" key="4">
    <source>
        <dbReference type="ARBA" id="ARBA00022989"/>
    </source>
</evidence>
<evidence type="ECO:0000256" key="5">
    <source>
        <dbReference type="ARBA" id="ARBA00023136"/>
    </source>
</evidence>
<sequence length="123" mass="13231">MSSVSFLLIIGGVLLNACGQLLLKAGTNAVGHFDFHLDNLLPVGLKLAFQPYIMSGVACYVVSLVVWIMALSRVPVSIAYPMLSIGYVINAFVAWQWFGEPLSAQKLLGIGFIVIGVYVVARS</sequence>
<evidence type="ECO:0000313" key="9">
    <source>
        <dbReference type="Proteomes" id="UP000242886"/>
    </source>
</evidence>
<protein>
    <submittedName>
        <fullName evidence="8">Cation/cationic drug transporter</fullName>
    </submittedName>
</protein>
<evidence type="ECO:0000256" key="1">
    <source>
        <dbReference type="ARBA" id="ARBA00004651"/>
    </source>
</evidence>
<dbReference type="InterPro" id="IPR000390">
    <property type="entry name" value="Small_drug/metabolite_transptr"/>
</dbReference>
<evidence type="ECO:0000313" key="8">
    <source>
        <dbReference type="EMBL" id="SMB25223.1"/>
    </source>
</evidence>
<dbReference type="EMBL" id="LT837803">
    <property type="protein sequence ID" value="SMB25223.1"/>
    <property type="molecule type" value="Genomic_DNA"/>
</dbReference>
<dbReference type="AlphaFoldDB" id="A0A7Z7HQW8"/>
<gene>
    <name evidence="8" type="ORF">SDENCHOL_11232</name>
</gene>
<evidence type="ECO:0000256" key="6">
    <source>
        <dbReference type="RuleBase" id="RU003942"/>
    </source>
</evidence>
<dbReference type="PANTHER" id="PTHR30561:SF9">
    <property type="entry name" value="4-AMINO-4-DEOXY-L-ARABINOSE-PHOSPHOUNDECAPRENOL FLIPPASE SUBUNIT ARNF-RELATED"/>
    <property type="match status" value="1"/>
</dbReference>
<comment type="similarity">
    <text evidence="6">Belongs to the drug/metabolite transporter (DMT) superfamily. Small multidrug resistance (SMR) (TC 2.A.7.1) family.</text>
</comment>
<feature type="transmembrane region" description="Helical" evidence="7">
    <location>
        <begin position="49"/>
        <end position="71"/>
    </location>
</feature>
<dbReference type="InterPro" id="IPR045324">
    <property type="entry name" value="Small_multidrug_res"/>
</dbReference>
<keyword evidence="3 6" id="KW-0812">Transmembrane</keyword>
<proteinExistence type="inferred from homology"/>
<keyword evidence="5 7" id="KW-0472">Membrane</keyword>
<dbReference type="GO" id="GO:0005886">
    <property type="term" value="C:plasma membrane"/>
    <property type="evidence" value="ECO:0007669"/>
    <property type="project" value="UniProtKB-SubCell"/>
</dbReference>
<evidence type="ECO:0000256" key="7">
    <source>
        <dbReference type="SAM" id="Phobius"/>
    </source>
</evidence>
<dbReference type="Proteomes" id="UP000242886">
    <property type="component" value="Chromosome SDENCHOL"/>
</dbReference>
<organism evidence="8 9">
    <name type="scientific">Sterolibacterium denitrificans</name>
    <dbReference type="NCBI Taxonomy" id="157592"/>
    <lineage>
        <taxon>Bacteria</taxon>
        <taxon>Pseudomonadati</taxon>
        <taxon>Pseudomonadota</taxon>
        <taxon>Betaproteobacteria</taxon>
        <taxon>Nitrosomonadales</taxon>
        <taxon>Sterolibacteriaceae</taxon>
        <taxon>Sterolibacterium</taxon>
    </lineage>
</organism>
<evidence type="ECO:0000256" key="3">
    <source>
        <dbReference type="ARBA" id="ARBA00022692"/>
    </source>
</evidence>
<keyword evidence="9" id="KW-1185">Reference proteome</keyword>
<dbReference type="Gene3D" id="1.10.3730.20">
    <property type="match status" value="1"/>
</dbReference>
<dbReference type="InterPro" id="IPR037185">
    <property type="entry name" value="EmrE-like"/>
</dbReference>
<name>A0A7Z7HQW8_9PROT</name>
<reference evidence="8" key="1">
    <citation type="submission" date="2017-03" db="EMBL/GenBank/DDBJ databases">
        <authorList>
            <consortium name="AG Boll"/>
        </authorList>
    </citation>
    <scope>NUCLEOTIDE SEQUENCE [LARGE SCALE GENOMIC DNA]</scope>
    <source>
        <strain evidence="8">Chol</strain>
    </source>
</reference>
<keyword evidence="4 7" id="KW-1133">Transmembrane helix</keyword>
<dbReference type="PANTHER" id="PTHR30561">
    <property type="entry name" value="SMR FAMILY PROTON-DEPENDENT DRUG EFFLUX TRANSPORTER SUGE"/>
    <property type="match status" value="1"/>
</dbReference>
<accession>A0A7Z7HQW8</accession>
<feature type="transmembrane region" description="Helical" evidence="7">
    <location>
        <begin position="104"/>
        <end position="121"/>
    </location>
</feature>
<evidence type="ECO:0000256" key="2">
    <source>
        <dbReference type="ARBA" id="ARBA00022475"/>
    </source>
</evidence>
<dbReference type="RefSeq" id="WP_154716439.1">
    <property type="nucleotide sequence ID" value="NZ_LT837803.1"/>
</dbReference>
<dbReference type="SUPFAM" id="SSF103481">
    <property type="entry name" value="Multidrug resistance efflux transporter EmrE"/>
    <property type="match status" value="1"/>
</dbReference>
<feature type="transmembrane region" description="Helical" evidence="7">
    <location>
        <begin position="78"/>
        <end position="98"/>
    </location>
</feature>